<dbReference type="GeneID" id="55632664"/>
<dbReference type="KEGG" id="vg:55632664"/>
<dbReference type="Proteomes" id="UP000221691">
    <property type="component" value="Segment"/>
</dbReference>
<evidence type="ECO:0000313" key="2">
    <source>
        <dbReference type="Proteomes" id="UP000221691"/>
    </source>
</evidence>
<reference evidence="1 2" key="1">
    <citation type="submission" date="2017-02" db="EMBL/GenBank/DDBJ databases">
        <title>Genome sequencing and assembly of Klebsiella pneumoniae phages.</title>
        <authorList>
            <person name="Labudda L."/>
            <person name="Strapagiel D."/>
            <person name="Karczewska-Golec J."/>
            <person name="Golec P."/>
        </authorList>
    </citation>
    <scope>NUCLEOTIDE SEQUENCE [LARGE SCALE GENOMIC DNA]</scope>
</reference>
<organism evidence="1 2">
    <name type="scientific">Klebsiella phage vB_KpnM_BIS47</name>
    <dbReference type="NCBI Taxonomy" id="1907784"/>
    <lineage>
        <taxon>Viruses</taxon>
        <taxon>Duplodnaviria</taxon>
        <taxon>Heunggongvirae</taxon>
        <taxon>Uroviricota</taxon>
        <taxon>Caudoviricetes</taxon>
        <taxon>Vequintavirinae</taxon>
        <taxon>Mydovirus</taxon>
        <taxon>Mydovirus BIS47</taxon>
    </lineage>
</organism>
<dbReference type="EMBL" id="KY652726">
    <property type="protein sequence ID" value="ARB12675.1"/>
    <property type="molecule type" value="Genomic_DNA"/>
</dbReference>
<gene>
    <name evidence="1" type="ORF">BIS47_171</name>
</gene>
<dbReference type="RefSeq" id="YP_009832678.1">
    <property type="nucleotide sequence ID" value="NC_048656.1"/>
</dbReference>
<protein>
    <submittedName>
        <fullName evidence="1">Uncharacterized protein</fullName>
    </submittedName>
</protein>
<evidence type="ECO:0000313" key="1">
    <source>
        <dbReference type="EMBL" id="ARB12675.1"/>
    </source>
</evidence>
<sequence length="83" mass="9662">MNTLNTYTKVFHFWWQNLGRPDVDSKDEALRGWKDCMLKQHEINDKGSILRGTDAYCLGWNAAVEFILGENYDDKLSCFVITN</sequence>
<keyword evidence="2" id="KW-1185">Reference proteome</keyword>
<accession>A0A1V0E711</accession>
<name>A0A1V0E711_9CAUD</name>
<proteinExistence type="predicted"/>